<dbReference type="HOGENOM" id="CLU_028523_2_1_2"/>
<accession>E1RE50</accession>
<protein>
    <recommendedName>
        <fullName evidence="4">Nickel insertion protein</fullName>
    </recommendedName>
</protein>
<dbReference type="KEGG" id="mpi:Mpet_0163"/>
<keyword evidence="3" id="KW-1185">Reference proteome</keyword>
<dbReference type="PANTHER" id="PTHR36566">
    <property type="entry name" value="NICKEL INSERTION PROTEIN-RELATED"/>
    <property type="match status" value="1"/>
</dbReference>
<dbReference type="GeneID" id="9742605"/>
<evidence type="ECO:0000256" key="1">
    <source>
        <dbReference type="ARBA" id="ARBA00022596"/>
    </source>
</evidence>
<dbReference type="STRING" id="679926.Mpet_0163"/>
<keyword evidence="1" id="KW-0533">Nickel</keyword>
<sequence>MKCLVIDSRLAGIAGDMLISALVDLKGDEEPLRRTAEAISGLESCRSFTFSVEESDDSFFPAKKLSIEIEEGGVDGKDGLLEAASLVMDAIGISPAARKKAEAAFDDLLYAEKRLHRSGFNRHEIASADTLFDVIGSIALLDSAGFFDGIIHAITPVVGAGSISVRGEQVPGPAPAVLEIFARKKIPFSGRDVDMEFTTPTGAAILANIATTVSPIYPPMTPEATGYGTGTRRNNGNPSNVLRVVAGETSAASNDSIVMLETNVDDIPGEIIGYTIERLFAEGAADVFVTGAIGKKNRPVNIISVITNRQNHLRLTETLMKETGTLGVRIYEVPRLVADRTRESINVGVGNKQYQVSLKRSTVGERLVSLKPEYDDLKKIALDAGLSLREIMDIAGKEISDYESRSETEKN</sequence>
<dbReference type="Proteomes" id="UP000006565">
    <property type="component" value="Chromosome"/>
</dbReference>
<dbReference type="eggNOG" id="arCOG02701">
    <property type="taxonomic scope" value="Archaea"/>
</dbReference>
<dbReference type="Pfam" id="PF01969">
    <property type="entry name" value="Ni_insertion"/>
    <property type="match status" value="1"/>
</dbReference>
<reference evidence="2 3" key="1">
    <citation type="journal article" date="2010" name="Stand. Genomic Sci.">
        <title>Complete genome sequence of Methanoplanus petrolearius type strain (SEBR 4847).</title>
        <authorList>
            <person name="Brambilla E."/>
            <person name="Djao O.D."/>
            <person name="Daligault H."/>
            <person name="Lapidus A."/>
            <person name="Lucas S."/>
            <person name="Hammon N."/>
            <person name="Nolan M."/>
            <person name="Tice H."/>
            <person name="Cheng J.F."/>
            <person name="Han C."/>
            <person name="Tapia R."/>
            <person name="Goodwin L."/>
            <person name="Pitluck S."/>
            <person name="Liolios K."/>
            <person name="Ivanova N."/>
            <person name="Mavromatis K."/>
            <person name="Mikhailova N."/>
            <person name="Pati A."/>
            <person name="Chen A."/>
            <person name="Palaniappan K."/>
            <person name="Land M."/>
            <person name="Hauser L."/>
            <person name="Chang Y.J."/>
            <person name="Jeffries C.D."/>
            <person name="Rohde M."/>
            <person name="Spring S."/>
            <person name="Sikorski J."/>
            <person name="Goker M."/>
            <person name="Woyke T."/>
            <person name="Bristow J."/>
            <person name="Eisen J.A."/>
            <person name="Markowitz V."/>
            <person name="Hugenholtz P."/>
            <person name="Kyrpides N.C."/>
            <person name="Klenk H.P."/>
        </authorList>
    </citation>
    <scope>NUCLEOTIDE SEQUENCE [LARGE SCALE GENOMIC DNA]</scope>
    <source>
        <strain evidence="3">DSM 11571 / OCM 486 / SEBR 4847</strain>
    </source>
</reference>
<dbReference type="EMBL" id="CP002117">
    <property type="protein sequence ID" value="ADN34941.1"/>
    <property type="molecule type" value="Genomic_DNA"/>
</dbReference>
<dbReference type="Gene3D" id="3.30.70.1380">
    <property type="entry name" value="Transcriptional regulatory protein pf0864 domain like"/>
    <property type="match status" value="1"/>
</dbReference>
<name>E1RE50_METP4</name>
<dbReference type="InterPro" id="IPR002822">
    <property type="entry name" value="Ni_insertion"/>
</dbReference>
<dbReference type="PANTHER" id="PTHR36566:SF1">
    <property type="entry name" value="PYRIDINIUM-3,5-BISTHIOCARBOXYLIC ACID MONONUCLEOTIDE NICKEL INSERTION PROTEIN"/>
    <property type="match status" value="1"/>
</dbReference>
<gene>
    <name evidence="2" type="ordered locus">Mpet_0163</name>
</gene>
<dbReference type="NCBIfam" id="TIGR00299">
    <property type="entry name" value="nickel pincer cofactor biosynthesis protein LarC"/>
    <property type="match status" value="1"/>
</dbReference>
<dbReference type="AlphaFoldDB" id="E1RE50"/>
<organism evidence="2 3">
    <name type="scientific">Methanolacinia petrolearia (strain DSM 11571 / OCM 486 / SEBR 4847)</name>
    <name type="common">Methanoplanus petrolearius</name>
    <dbReference type="NCBI Taxonomy" id="679926"/>
    <lineage>
        <taxon>Archaea</taxon>
        <taxon>Methanobacteriati</taxon>
        <taxon>Methanobacteriota</taxon>
        <taxon>Stenosarchaea group</taxon>
        <taxon>Methanomicrobia</taxon>
        <taxon>Methanomicrobiales</taxon>
        <taxon>Methanomicrobiaceae</taxon>
        <taxon>Methanolacinia</taxon>
    </lineage>
</organism>
<dbReference type="Gene3D" id="3.10.20.300">
    <property type="entry name" value="mk0293 like domain"/>
    <property type="match status" value="1"/>
</dbReference>
<evidence type="ECO:0000313" key="3">
    <source>
        <dbReference type="Proteomes" id="UP000006565"/>
    </source>
</evidence>
<dbReference type="OrthoDB" id="10691at2157"/>
<proteinExistence type="predicted"/>
<evidence type="ECO:0000313" key="2">
    <source>
        <dbReference type="EMBL" id="ADN34941.1"/>
    </source>
</evidence>
<dbReference type="RefSeq" id="WP_013328120.1">
    <property type="nucleotide sequence ID" value="NC_014507.1"/>
</dbReference>
<evidence type="ECO:0008006" key="4">
    <source>
        <dbReference type="Google" id="ProtNLM"/>
    </source>
</evidence>